<feature type="binding site" evidence="9">
    <location>
        <position position="91"/>
    </location>
    <ligand>
        <name>Mn(2+)</name>
        <dbReference type="ChEBI" id="CHEBI:29035"/>
        <label>1</label>
    </ligand>
</feature>
<evidence type="ECO:0000256" key="7">
    <source>
        <dbReference type="ARBA" id="ARBA00047746"/>
    </source>
</evidence>
<evidence type="ECO:0000313" key="11">
    <source>
        <dbReference type="Proteomes" id="UP000053780"/>
    </source>
</evidence>
<dbReference type="Gene3D" id="3.90.1860.10">
    <property type="entry name" value="tRNA-splicing ligase RtcB"/>
    <property type="match status" value="1"/>
</dbReference>
<sequence>MNINLSSFNFSIDLPNKPKCTIYATDPLKSFILNDNYLLSQITNIYSLPGINQEIVGLPDIHAGLVFPVGICVPFDVNLNPSIIPEAIGYDINCGVRCYKLNIDFDEWNNSFDKKWSSNNLVDINEINSIVNSEDIKTQSNKNNRRSKDFITSNNLLENNIFNIENTNKYNLKDINEMLNHGLEFLVKNKIISDNNLKFSESNGKFNGNVKLISQKSKARGLNQLGTIGTGNHYIEIQYIDKIVNKEICDALGLKDKQIILSVHSGSRGLGFNVCQEILESFRYEVDTNCTGGYFNIVNKWNLNNNFEKFDIHKDKKIKELKKR</sequence>
<dbReference type="VEuPathDB" id="MicrosporidiaDB:NAPIS_ORF02236"/>
<dbReference type="GO" id="GO:0072669">
    <property type="term" value="C:tRNA-splicing ligase complex"/>
    <property type="evidence" value="ECO:0007669"/>
    <property type="project" value="TreeGrafter"/>
</dbReference>
<dbReference type="HOGENOM" id="CLU_858151_0_0_1"/>
<evidence type="ECO:0000256" key="6">
    <source>
        <dbReference type="ARBA" id="ARBA00023211"/>
    </source>
</evidence>
<gene>
    <name evidence="10" type="ORF">NAPIS_ORF02236</name>
</gene>
<keyword evidence="11" id="KW-1185">Reference proteome</keyword>
<dbReference type="GO" id="GO:0003972">
    <property type="term" value="F:RNA ligase (ATP) activity"/>
    <property type="evidence" value="ECO:0007669"/>
    <property type="project" value="TreeGrafter"/>
</dbReference>
<dbReference type="AlphaFoldDB" id="T0MGM8"/>
<feature type="binding site" evidence="9">
    <location>
        <position position="264"/>
    </location>
    <ligand>
        <name>Mn(2+)</name>
        <dbReference type="ChEBI" id="CHEBI:29035"/>
        <label>2</label>
    </ligand>
</feature>
<keyword evidence="3 9" id="KW-0479">Metal-binding</keyword>
<keyword evidence="4 8" id="KW-0547">Nucleotide-binding</keyword>
<keyword evidence="6 9" id="KW-0464">Manganese</keyword>
<dbReference type="GO" id="GO:0005634">
    <property type="term" value="C:nucleus"/>
    <property type="evidence" value="ECO:0007669"/>
    <property type="project" value="TreeGrafter"/>
</dbReference>
<protein>
    <recommendedName>
        <fullName evidence="1">3'-phosphate/5'-hydroxy nucleic acid ligase</fullName>
        <ecNumber evidence="1">6.5.1.8</ecNumber>
    </recommendedName>
</protein>
<dbReference type="Pfam" id="PF01139">
    <property type="entry name" value="RtcB"/>
    <property type="match status" value="1"/>
</dbReference>
<dbReference type="PANTHER" id="PTHR11118:SF1">
    <property type="entry name" value="RNA-SPLICING LIGASE RTCB HOMOLOG"/>
    <property type="match status" value="1"/>
</dbReference>
<dbReference type="InterPro" id="IPR036025">
    <property type="entry name" value="RtcB-like_sf"/>
</dbReference>
<evidence type="ECO:0000313" key="10">
    <source>
        <dbReference type="EMBL" id="EQB60195.1"/>
    </source>
</evidence>
<dbReference type="GO" id="GO:0046872">
    <property type="term" value="F:metal ion binding"/>
    <property type="evidence" value="ECO:0007669"/>
    <property type="project" value="UniProtKB-KW"/>
</dbReference>
<dbReference type="GO" id="GO:0006396">
    <property type="term" value="P:RNA processing"/>
    <property type="evidence" value="ECO:0007669"/>
    <property type="project" value="InterPro"/>
</dbReference>
<evidence type="ECO:0000256" key="1">
    <source>
        <dbReference type="ARBA" id="ARBA00012726"/>
    </source>
</evidence>
<dbReference type="PANTHER" id="PTHR11118">
    <property type="entry name" value="RNA-SPLICING LIGASE RTCB HOMOLOG"/>
    <property type="match status" value="1"/>
</dbReference>
<dbReference type="GO" id="GO:0005525">
    <property type="term" value="F:GTP binding"/>
    <property type="evidence" value="ECO:0007669"/>
    <property type="project" value="UniProtKB-KW"/>
</dbReference>
<feature type="binding site" evidence="9">
    <location>
        <position position="233"/>
    </location>
    <ligand>
        <name>Mn(2+)</name>
        <dbReference type="ChEBI" id="CHEBI:29035"/>
        <label>1</label>
    </ligand>
</feature>
<keyword evidence="5 8" id="KW-0342">GTP-binding</keyword>
<proteinExistence type="predicted"/>
<keyword evidence="2" id="KW-0436">Ligase</keyword>
<evidence type="ECO:0000256" key="5">
    <source>
        <dbReference type="ARBA" id="ARBA00023134"/>
    </source>
</evidence>
<evidence type="ECO:0000256" key="9">
    <source>
        <dbReference type="PIRSR" id="PIRSR601233-3"/>
    </source>
</evidence>
<dbReference type="InterPro" id="IPR001233">
    <property type="entry name" value="RtcB"/>
</dbReference>
<evidence type="ECO:0000256" key="3">
    <source>
        <dbReference type="ARBA" id="ARBA00022723"/>
    </source>
</evidence>
<dbReference type="SUPFAM" id="SSF103365">
    <property type="entry name" value="Hypothetical protein PH1602"/>
    <property type="match status" value="2"/>
</dbReference>
<feature type="binding site" evidence="8">
    <location>
        <begin position="232"/>
        <end position="236"/>
    </location>
    <ligand>
        <name>GMP</name>
        <dbReference type="ChEBI" id="CHEBI:58115"/>
    </ligand>
</feature>
<name>T0MGM8_9MICR</name>
<dbReference type="EC" id="6.5.1.8" evidence="1"/>
<evidence type="ECO:0000256" key="8">
    <source>
        <dbReference type="PIRSR" id="PIRSR601233-2"/>
    </source>
</evidence>
<accession>T0MGM8</accession>
<dbReference type="GO" id="GO:0170057">
    <property type="term" value="F:RNA ligase (GTP) activity"/>
    <property type="evidence" value="ECO:0007669"/>
    <property type="project" value="UniProtKB-EC"/>
</dbReference>
<organism evidence="10 11">
    <name type="scientific">Vairimorpha apis BRL 01</name>
    <dbReference type="NCBI Taxonomy" id="1037528"/>
    <lineage>
        <taxon>Eukaryota</taxon>
        <taxon>Fungi</taxon>
        <taxon>Fungi incertae sedis</taxon>
        <taxon>Microsporidia</taxon>
        <taxon>Nosematidae</taxon>
        <taxon>Vairimorpha</taxon>
    </lineage>
</organism>
<dbReference type="Proteomes" id="UP000053780">
    <property type="component" value="Unassembled WGS sequence"/>
</dbReference>
<dbReference type="OrthoDB" id="10249697at2759"/>
<comment type="catalytic activity">
    <reaction evidence="7">
        <text>a 3'-end 3'-phospho-ribonucleotide-RNA + a 5'-end dephospho-ribonucleoside-RNA + GTP = a ribonucleotidyl-ribonucleotide-RNA + GMP + diphosphate</text>
        <dbReference type="Rhea" id="RHEA:68076"/>
        <dbReference type="Rhea" id="RHEA-COMP:10463"/>
        <dbReference type="Rhea" id="RHEA-COMP:13936"/>
        <dbReference type="Rhea" id="RHEA-COMP:17355"/>
        <dbReference type="ChEBI" id="CHEBI:33019"/>
        <dbReference type="ChEBI" id="CHEBI:37565"/>
        <dbReference type="ChEBI" id="CHEBI:58115"/>
        <dbReference type="ChEBI" id="CHEBI:83062"/>
        <dbReference type="ChEBI" id="CHEBI:138284"/>
        <dbReference type="ChEBI" id="CHEBI:173118"/>
        <dbReference type="EC" id="6.5.1.8"/>
    </reaction>
</comment>
<reference evidence="10 11" key="1">
    <citation type="journal article" date="2013" name="BMC Genomics">
        <title>Genome sequencing and comparative genomics of honey bee microsporidia, Nosema apis reveal novel insights into host-parasite interactions.</title>
        <authorList>
            <person name="Chen Yp."/>
            <person name="Pettis J.S."/>
            <person name="Zhao Y."/>
            <person name="Liu X."/>
            <person name="Tallon L.J."/>
            <person name="Sadzewicz L.D."/>
            <person name="Li R."/>
            <person name="Zheng H."/>
            <person name="Huang S."/>
            <person name="Zhang X."/>
            <person name="Hamilton M.C."/>
            <person name="Pernal S.F."/>
            <person name="Melathopoulos A.P."/>
            <person name="Yan X."/>
            <person name="Evans J.D."/>
        </authorList>
    </citation>
    <scope>NUCLEOTIDE SEQUENCE [LARGE SCALE GENOMIC DNA]</scope>
    <source>
        <strain evidence="10 11">BRL 01</strain>
    </source>
</reference>
<evidence type="ECO:0000256" key="2">
    <source>
        <dbReference type="ARBA" id="ARBA00022598"/>
    </source>
</evidence>
<evidence type="ECO:0000256" key="4">
    <source>
        <dbReference type="ARBA" id="ARBA00022741"/>
    </source>
</evidence>
<dbReference type="EMBL" id="KE647316">
    <property type="protein sequence ID" value="EQB60195.1"/>
    <property type="molecule type" value="Genomic_DNA"/>
</dbReference>
<comment type="cofactor">
    <cofactor evidence="9">
        <name>Mn(2+)</name>
        <dbReference type="ChEBI" id="CHEBI:29035"/>
    </cofactor>
    <text evidence="9">Binds 2 manganese ions per subunit.</text>
</comment>